<proteinExistence type="predicted"/>
<evidence type="ECO:0000256" key="1">
    <source>
        <dbReference type="SAM" id="Phobius"/>
    </source>
</evidence>
<keyword evidence="1" id="KW-1133">Transmembrane helix</keyword>
<protein>
    <recommendedName>
        <fullName evidence="4">LPXTG cell wall anchor domain-containing protein</fullName>
    </recommendedName>
</protein>
<organism evidence="2 3">
    <name type="scientific">Georgenia halophila</name>
    <dbReference type="NCBI Taxonomy" id="620889"/>
    <lineage>
        <taxon>Bacteria</taxon>
        <taxon>Bacillati</taxon>
        <taxon>Actinomycetota</taxon>
        <taxon>Actinomycetes</taxon>
        <taxon>Micrococcales</taxon>
        <taxon>Bogoriellaceae</taxon>
        <taxon>Georgenia</taxon>
    </lineage>
</organism>
<gene>
    <name evidence="2" type="ORF">GCM10023169_29340</name>
</gene>
<keyword evidence="3" id="KW-1185">Reference proteome</keyword>
<name>A0ABP8LG90_9MICO</name>
<reference evidence="3" key="1">
    <citation type="journal article" date="2019" name="Int. J. Syst. Evol. Microbiol.">
        <title>The Global Catalogue of Microorganisms (GCM) 10K type strain sequencing project: providing services to taxonomists for standard genome sequencing and annotation.</title>
        <authorList>
            <consortium name="The Broad Institute Genomics Platform"/>
            <consortium name="The Broad Institute Genome Sequencing Center for Infectious Disease"/>
            <person name="Wu L."/>
            <person name="Ma J."/>
        </authorList>
    </citation>
    <scope>NUCLEOTIDE SEQUENCE [LARGE SCALE GENOMIC DNA]</scope>
    <source>
        <strain evidence="3">JCM 17810</strain>
    </source>
</reference>
<dbReference type="EMBL" id="BAABGN010000012">
    <property type="protein sequence ID" value="GAA4428340.1"/>
    <property type="molecule type" value="Genomic_DNA"/>
</dbReference>
<evidence type="ECO:0000313" key="3">
    <source>
        <dbReference type="Proteomes" id="UP001500622"/>
    </source>
</evidence>
<dbReference type="NCBIfam" id="TIGR01167">
    <property type="entry name" value="LPXTG_anchor"/>
    <property type="match status" value="1"/>
</dbReference>
<evidence type="ECO:0000313" key="2">
    <source>
        <dbReference type="EMBL" id="GAA4428340.1"/>
    </source>
</evidence>
<dbReference type="Proteomes" id="UP001500622">
    <property type="component" value="Unassembled WGS sequence"/>
</dbReference>
<feature type="transmembrane region" description="Helical" evidence="1">
    <location>
        <begin position="54"/>
        <end position="75"/>
    </location>
</feature>
<keyword evidence="1" id="KW-0812">Transmembrane</keyword>
<keyword evidence="1" id="KW-0472">Membrane</keyword>
<comment type="caution">
    <text evidence="2">The sequence shown here is derived from an EMBL/GenBank/DDBJ whole genome shotgun (WGS) entry which is preliminary data.</text>
</comment>
<sequence length="92" mass="9306">MRRTVVVGAIGALLAIGGVVAIVTTPASFGWTAYTPLTDQESSPGIVLMDRTDVAATSVAVIGLMLLAGAGGYALGRRRNRPGASPSHGADR</sequence>
<accession>A0ABP8LG90</accession>
<evidence type="ECO:0008006" key="4">
    <source>
        <dbReference type="Google" id="ProtNLM"/>
    </source>
</evidence>
<dbReference type="RefSeq" id="WP_345217021.1">
    <property type="nucleotide sequence ID" value="NZ_BAABGN010000012.1"/>
</dbReference>